<evidence type="ECO:0000313" key="3">
    <source>
        <dbReference type="EMBL" id="KGA15740.1"/>
    </source>
</evidence>
<evidence type="ECO:0000259" key="1">
    <source>
        <dbReference type="PROSITE" id="PS51201"/>
    </source>
</evidence>
<dbReference type="Pfam" id="PF02254">
    <property type="entry name" value="TrkA_N"/>
    <property type="match status" value="1"/>
</dbReference>
<feature type="domain" description="RCK N-terminal" evidence="1">
    <location>
        <begin position="19"/>
        <end position="135"/>
    </location>
</feature>
<dbReference type="PROSITE" id="PS51202">
    <property type="entry name" value="RCK_C"/>
    <property type="match status" value="1"/>
</dbReference>
<gene>
    <name evidence="3" type="ORF">GM51_14195</name>
</gene>
<dbReference type="SUPFAM" id="SSF51735">
    <property type="entry name" value="NAD(P)-binding Rossmann-fold domains"/>
    <property type="match status" value="1"/>
</dbReference>
<dbReference type="PANTHER" id="PTHR43833">
    <property type="entry name" value="POTASSIUM CHANNEL PROTEIN 2-RELATED-RELATED"/>
    <property type="match status" value="1"/>
</dbReference>
<dbReference type="InterPro" id="IPR006037">
    <property type="entry name" value="RCK_C"/>
</dbReference>
<dbReference type="PANTHER" id="PTHR43833:SF7">
    <property type="entry name" value="KTR SYSTEM POTASSIUM UPTAKE PROTEIN C"/>
    <property type="match status" value="1"/>
</dbReference>
<dbReference type="PROSITE" id="PS51201">
    <property type="entry name" value="RCK_N"/>
    <property type="match status" value="1"/>
</dbReference>
<dbReference type="EMBL" id="JNSL01000104">
    <property type="protein sequence ID" value="KGA15740.1"/>
    <property type="molecule type" value="Genomic_DNA"/>
</dbReference>
<dbReference type="InterPro" id="IPR003148">
    <property type="entry name" value="RCK_N"/>
</dbReference>
<dbReference type="InterPro" id="IPR036291">
    <property type="entry name" value="NAD(P)-bd_dom_sf"/>
</dbReference>
<organism evidence="3">
    <name type="scientific">freshwater metagenome</name>
    <dbReference type="NCBI Taxonomy" id="449393"/>
    <lineage>
        <taxon>unclassified sequences</taxon>
        <taxon>metagenomes</taxon>
        <taxon>ecological metagenomes</taxon>
    </lineage>
</organism>
<sequence length="234" mass="25493">MEKKLANRLKLRAGKKHGASTIAVIGLGRFGTALALELVKTGREVLGIDSDERLVQANAESLTHVVQADTTDEATLRELGIQDFDSAVVAIGSDLEASILTASLLLQLGVPEVWAKATSVSHGRILEQLGVHHVIFPEMDMGKRVAHMVSGESLDYIQLDEDFVMAKTEVPESFDGKTLSDMKFRSNHGVTVVATRKEGESFMPSFPETVLHTGDVMIVSGRTTKVEDFCRMGW</sequence>
<feature type="domain" description="RCK C-terminal" evidence="2">
    <location>
        <begin position="151"/>
        <end position="234"/>
    </location>
</feature>
<dbReference type="SUPFAM" id="SSF116726">
    <property type="entry name" value="TrkA C-terminal domain-like"/>
    <property type="match status" value="1"/>
</dbReference>
<proteinExistence type="predicted"/>
<name>A0A094PVE1_9ZZZZ</name>
<dbReference type="Gene3D" id="3.30.70.1450">
    <property type="entry name" value="Regulator of K+ conductance, C-terminal domain"/>
    <property type="match status" value="1"/>
</dbReference>
<dbReference type="AlphaFoldDB" id="A0A094PVE1"/>
<dbReference type="GO" id="GO:0006813">
    <property type="term" value="P:potassium ion transport"/>
    <property type="evidence" value="ECO:0007669"/>
    <property type="project" value="InterPro"/>
</dbReference>
<dbReference type="InterPro" id="IPR036721">
    <property type="entry name" value="RCK_C_sf"/>
</dbReference>
<protein>
    <submittedName>
        <fullName evidence="3">Potassium transporter</fullName>
    </submittedName>
</protein>
<dbReference type="InterPro" id="IPR050721">
    <property type="entry name" value="Trk_Ktr_HKT_K-transport"/>
</dbReference>
<accession>A0A094PVE1</accession>
<dbReference type="Gene3D" id="3.40.50.720">
    <property type="entry name" value="NAD(P)-binding Rossmann-like Domain"/>
    <property type="match status" value="1"/>
</dbReference>
<evidence type="ECO:0000259" key="2">
    <source>
        <dbReference type="PROSITE" id="PS51202"/>
    </source>
</evidence>
<dbReference type="Pfam" id="PF02080">
    <property type="entry name" value="TrkA_C"/>
    <property type="match status" value="1"/>
</dbReference>
<reference evidence="3" key="1">
    <citation type="submission" date="2014-06" db="EMBL/GenBank/DDBJ databases">
        <title>Key roles for freshwater Actinobacteria revealed by deep metagenomic sequencing.</title>
        <authorList>
            <person name="Ghai R."/>
            <person name="Mizuno C.M."/>
            <person name="Picazo A."/>
            <person name="Camacho A."/>
            <person name="Rodriguez-Valera F."/>
        </authorList>
    </citation>
    <scope>NUCLEOTIDE SEQUENCE</scope>
</reference>
<dbReference type="GO" id="GO:0008324">
    <property type="term" value="F:monoatomic cation transmembrane transporter activity"/>
    <property type="evidence" value="ECO:0007669"/>
    <property type="project" value="InterPro"/>
</dbReference>
<comment type="caution">
    <text evidence="3">The sequence shown here is derived from an EMBL/GenBank/DDBJ whole genome shotgun (WGS) entry which is preliminary data.</text>
</comment>